<organism evidence="1">
    <name type="scientific">marine sediment metagenome</name>
    <dbReference type="NCBI Taxonomy" id="412755"/>
    <lineage>
        <taxon>unclassified sequences</taxon>
        <taxon>metagenomes</taxon>
        <taxon>ecological metagenomes</taxon>
    </lineage>
</organism>
<comment type="caution">
    <text evidence="1">The sequence shown here is derived from an EMBL/GenBank/DDBJ whole genome shotgun (WGS) entry which is preliminary data.</text>
</comment>
<proteinExistence type="predicted"/>
<evidence type="ECO:0000313" key="1">
    <source>
        <dbReference type="EMBL" id="GAI96416.1"/>
    </source>
</evidence>
<gene>
    <name evidence="1" type="ORF">S12H4_40852</name>
</gene>
<name>X1TYG9_9ZZZZ</name>
<sequence length="67" mass="7592">LSILGSGIEAGMSQVLLKEREPIARVIELYRMHSEGVSQPMWAHPMPLACLWINQVWQPSPFSTLPY</sequence>
<dbReference type="AlphaFoldDB" id="X1TYG9"/>
<accession>X1TYG9</accession>
<reference evidence="1" key="1">
    <citation type="journal article" date="2014" name="Front. Microbiol.">
        <title>High frequency of phylogenetically diverse reductive dehalogenase-homologous genes in deep subseafloor sedimentary metagenomes.</title>
        <authorList>
            <person name="Kawai M."/>
            <person name="Futagami T."/>
            <person name="Toyoda A."/>
            <person name="Takaki Y."/>
            <person name="Nishi S."/>
            <person name="Hori S."/>
            <person name="Arai W."/>
            <person name="Tsubouchi T."/>
            <person name="Morono Y."/>
            <person name="Uchiyama I."/>
            <person name="Ito T."/>
            <person name="Fujiyama A."/>
            <person name="Inagaki F."/>
            <person name="Takami H."/>
        </authorList>
    </citation>
    <scope>NUCLEOTIDE SEQUENCE</scope>
    <source>
        <strain evidence="1">Expedition CK06-06</strain>
    </source>
</reference>
<protein>
    <submittedName>
        <fullName evidence="1">Uncharacterized protein</fullName>
    </submittedName>
</protein>
<dbReference type="EMBL" id="BARW01024833">
    <property type="protein sequence ID" value="GAI96416.1"/>
    <property type="molecule type" value="Genomic_DNA"/>
</dbReference>
<feature type="non-terminal residue" evidence="1">
    <location>
        <position position="1"/>
    </location>
</feature>